<name>W4FUF7_APHAT</name>
<gene>
    <name evidence="2" type="ORF">H257_14197</name>
</gene>
<organism evidence="2">
    <name type="scientific">Aphanomyces astaci</name>
    <name type="common">Crayfish plague agent</name>
    <dbReference type="NCBI Taxonomy" id="112090"/>
    <lineage>
        <taxon>Eukaryota</taxon>
        <taxon>Sar</taxon>
        <taxon>Stramenopiles</taxon>
        <taxon>Oomycota</taxon>
        <taxon>Saprolegniomycetes</taxon>
        <taxon>Saprolegniales</taxon>
        <taxon>Verrucalvaceae</taxon>
        <taxon>Aphanomyces</taxon>
    </lineage>
</organism>
<dbReference type="Gene3D" id="1.10.510.10">
    <property type="entry name" value="Transferase(Phosphotransferase) domain 1"/>
    <property type="match status" value="1"/>
</dbReference>
<dbReference type="GeneID" id="20816193"/>
<keyword evidence="1" id="KW-0472">Membrane</keyword>
<keyword evidence="1" id="KW-0812">Transmembrane</keyword>
<dbReference type="AlphaFoldDB" id="W4FUF7"/>
<evidence type="ECO:0000256" key="1">
    <source>
        <dbReference type="SAM" id="Phobius"/>
    </source>
</evidence>
<proteinExistence type="predicted"/>
<dbReference type="GO" id="GO:0016301">
    <property type="term" value="F:kinase activity"/>
    <property type="evidence" value="ECO:0007669"/>
    <property type="project" value="UniProtKB-KW"/>
</dbReference>
<feature type="transmembrane region" description="Helical" evidence="1">
    <location>
        <begin position="16"/>
        <end position="41"/>
    </location>
</feature>
<reference evidence="2" key="1">
    <citation type="submission" date="2013-12" db="EMBL/GenBank/DDBJ databases">
        <title>The Genome Sequence of Aphanomyces astaci APO3.</title>
        <authorList>
            <consortium name="The Broad Institute Genomics Platform"/>
            <person name="Russ C."/>
            <person name="Tyler B."/>
            <person name="van West P."/>
            <person name="Dieguez-Uribeondo J."/>
            <person name="Young S.K."/>
            <person name="Zeng Q."/>
            <person name="Gargeya S."/>
            <person name="Fitzgerald M."/>
            <person name="Abouelleil A."/>
            <person name="Alvarado L."/>
            <person name="Chapman S.B."/>
            <person name="Gainer-Dewar J."/>
            <person name="Goldberg J."/>
            <person name="Griggs A."/>
            <person name="Gujja S."/>
            <person name="Hansen M."/>
            <person name="Howarth C."/>
            <person name="Imamovic A."/>
            <person name="Ireland A."/>
            <person name="Larimer J."/>
            <person name="McCowan C."/>
            <person name="Murphy C."/>
            <person name="Pearson M."/>
            <person name="Poon T.W."/>
            <person name="Priest M."/>
            <person name="Roberts A."/>
            <person name="Saif S."/>
            <person name="Shea T."/>
            <person name="Sykes S."/>
            <person name="Wortman J."/>
            <person name="Nusbaum C."/>
            <person name="Birren B."/>
        </authorList>
    </citation>
    <scope>NUCLEOTIDE SEQUENCE [LARGE SCALE GENOMIC DNA]</scope>
    <source>
        <strain evidence="2">APO3</strain>
    </source>
</reference>
<keyword evidence="1" id="KW-1133">Transmembrane helix</keyword>
<evidence type="ECO:0000313" key="2">
    <source>
        <dbReference type="EMBL" id="ETV70298.1"/>
    </source>
</evidence>
<accession>W4FUF7</accession>
<keyword evidence="2" id="KW-0418">Kinase</keyword>
<dbReference type="SUPFAM" id="SSF56112">
    <property type="entry name" value="Protein kinase-like (PK-like)"/>
    <property type="match status" value="1"/>
</dbReference>
<dbReference type="EMBL" id="KI913167">
    <property type="protein sequence ID" value="ETV70298.1"/>
    <property type="molecule type" value="Genomic_DNA"/>
</dbReference>
<dbReference type="RefSeq" id="XP_009840258.1">
    <property type="nucleotide sequence ID" value="XM_009841956.1"/>
</dbReference>
<dbReference type="VEuPathDB" id="FungiDB:H257_14197"/>
<dbReference type="InterPro" id="IPR011009">
    <property type="entry name" value="Kinase-like_dom_sf"/>
</dbReference>
<dbReference type="OrthoDB" id="10045021at2759"/>
<dbReference type="STRING" id="112090.W4FUF7"/>
<protein>
    <submittedName>
        <fullName evidence="2">SLOB protein kinase</fullName>
    </submittedName>
</protein>
<dbReference type="PROSITE" id="PS51257">
    <property type="entry name" value="PROKAR_LIPOPROTEIN"/>
    <property type="match status" value="1"/>
</dbReference>
<keyword evidence="2" id="KW-0808">Transferase</keyword>
<sequence>MDQLRRHLHAAHGLNVWYATAMGLCGCLGLLLLGFISYWCFKLRQDSRRRRSVVLLSNRNSYESSHLLQRASLDWPSSMTTSSMMTLPLSSSSTSLYLSPIPEELRSMCSEDDEFDDFNRDKEFVQDFCDQSEDYVWLDKPALYMGKNRLKRMYLLGRATSSLAQLTSRGRLGGGGESKHVLCSLFPTTAAAMQAEDLSALRAFFHYVQEQCPHVLPVLGIHLMPSADKVMVLTPYVPQGSLKDYIYHRCKTAVVQIPYHHKYRRHSTGKPVGHSTLARYGRDILVGMLELQHAGLAYPQLQSGNVLLHGDQATLSGYEASFFQPESPQDVSPVTLFGRVFFEMVFGCEWTASRLNPDGTVAYGTLQPPTDHVHDVFGAIFQSTASTGPPPTIESLLSLPLFRKHALQRGNRPTFARRDQMLKTVDGVVGKQLPRDAVARSRSQDGALPIVLQVA</sequence>